<dbReference type="InterPro" id="IPR051170">
    <property type="entry name" value="Neural/epithelial_adhesion"/>
</dbReference>
<reference evidence="13" key="1">
    <citation type="submission" date="2022-03" db="EMBL/GenBank/DDBJ databases">
        <authorList>
            <person name="Martin C."/>
        </authorList>
    </citation>
    <scope>NUCLEOTIDE SEQUENCE</scope>
</reference>
<dbReference type="InterPro" id="IPR036179">
    <property type="entry name" value="Ig-like_dom_sf"/>
</dbReference>
<feature type="domain" description="Ig-like" evidence="11">
    <location>
        <begin position="3"/>
        <end position="99"/>
    </location>
</feature>
<evidence type="ECO:0000256" key="8">
    <source>
        <dbReference type="ARBA" id="ARBA00023319"/>
    </source>
</evidence>
<feature type="transmembrane region" description="Helical" evidence="10">
    <location>
        <begin position="825"/>
        <end position="850"/>
    </location>
</feature>
<feature type="domain" description="Fibronectin type-III" evidence="12">
    <location>
        <begin position="494"/>
        <end position="589"/>
    </location>
</feature>
<gene>
    <name evidence="13" type="ORF">OFUS_LOCUS22047</name>
</gene>
<dbReference type="OrthoDB" id="428111at2759"/>
<keyword evidence="8" id="KW-0393">Immunoglobulin domain</keyword>
<feature type="region of interest" description="Disordered" evidence="9">
    <location>
        <begin position="941"/>
        <end position="1236"/>
    </location>
</feature>
<feature type="region of interest" description="Disordered" evidence="9">
    <location>
        <begin position="577"/>
        <end position="596"/>
    </location>
</feature>
<feature type="region of interest" description="Disordered" evidence="9">
    <location>
        <begin position="884"/>
        <end position="916"/>
    </location>
</feature>
<dbReference type="SMART" id="SM00409">
    <property type="entry name" value="IG"/>
    <property type="match status" value="5"/>
</dbReference>
<keyword evidence="5 10" id="KW-1133">Transmembrane helix</keyword>
<feature type="domain" description="Fibronectin type-III" evidence="12">
    <location>
        <begin position="611"/>
        <end position="716"/>
    </location>
</feature>
<feature type="compositionally biased region" description="Low complexity" evidence="9">
    <location>
        <begin position="980"/>
        <end position="991"/>
    </location>
</feature>
<dbReference type="Proteomes" id="UP000749559">
    <property type="component" value="Unassembled WGS sequence"/>
</dbReference>
<dbReference type="FunFam" id="2.60.40.10:FF:000189">
    <property type="entry name" value="Neogenin isoform 3"/>
    <property type="match status" value="1"/>
</dbReference>
<sequence length="1295" mass="143975">QNPRITEHPTDEYVAKNEPATLKCNAEGDPSPQIKWYRNGQPVMTSKEDPNSHRMLLPNGGLFFLTIIHSKSNKPDVGTYYCSATNIHGTVYSNNATLEIAVIRDDFRVNPKNTKVAVGDRAALECKAPRGQPEPRISWRRDTQDLVGDNHITIQPDGNLVLRDAQKDHSGTYICVATNIAGEKESTPAILSVQERPTFIRPPQDTLVKEMDDVEFRCRVSGDPRPTIIWKREDGQIPSGRARIQEDKSLKIERVRVSDEGVYICRAESEVGSVEAAGRLTVHSKPSFVMTPRDVEVGKGRTVSLQCEVTGNPIPTVYWHKRHSQVLMFPRQDYGRFYVDKDGTLRITQAREEDAGIYVCQALNVAGSAVANANVVVKDVDPRPPPIIHVGPQNQTLALKTEALLPCQASGEPTPTIKWFKNKVPIQSHNRITLLPSGTLQISDLHQSDSGLYTCKAISETGQTKWTASLKVEASTNTNIVFHRTPEPSTFPGRPSKPRVSDVTERSVKLAWTRNTNTGASKIFAYTVEYFSHETEEGWTIASDTIQGETYTVRHLRPDTAYLFLVRAQNTHGLSIPSPVSDSVRTKGGDANRPLSPHFDRNVVADKLKGDVVAMRGLEVLTSTAIKVSFTVLKSQRFIEGFHIRYRELPDELDHSRHLNHRHSDYYIETVTSSKSTMYVLRKLKKYTLYEVRVQPFYLTVEGQLSDARSARTYQDVPDGPPRNIDAHLDNNATLHVSWDPPDDSMINGILKGYKIIVVGNATKFDKNKTVDASSKSTTIQGLTIGIRYRVQIAAYTIGVGVRSDPIIIGGAESLTSQSLVRQPWFIVTLIGTIGGALWIALCIFGIWLYRKRKSRKKFKGGVISVPVHKAEDNRANKYLEDLKKPRTNGAPPDLTSRLPSYSNDPNMYNGSNSSTPQMKAFYNKDAVGPYATTMLVQNNMFNQQPPSSPSAFRPIKPSYIVNNPDRSTSSDSCLKPEFSSDSNVDNRSNNEMMGQEAGDPLLGSPVSDSGSLTCDESGLPAIRRTKKGYRNVPQDMPKLEDLLPPPPEHPPPTDVDSPTESPMQTLNSRPPKDPGSHTGSYNPRGLPIRSPMTLSSKGSVSSLKTPFSDRLPTPPRSLMSDSDHYNSTNQRGSPRGQQAQQAGYPPANHRHLQNMPYDHSSMPRTYNDNDRYAGYPNPQRVSLSENERGPTPPARPYNIRGQGNDNMRPDSDRGPTPPTRMYISGAAPSNNFAQHNGDYPMMQHNYQNNGDYPQQVQHNGDYPHPQGIPHNGEYPQGIPHNGEYPQGIPHNGEY</sequence>
<evidence type="ECO:0000256" key="7">
    <source>
        <dbReference type="ARBA" id="ARBA00023157"/>
    </source>
</evidence>
<organism evidence="13 14">
    <name type="scientific">Owenia fusiformis</name>
    <name type="common">Polychaete worm</name>
    <dbReference type="NCBI Taxonomy" id="6347"/>
    <lineage>
        <taxon>Eukaryota</taxon>
        <taxon>Metazoa</taxon>
        <taxon>Spiralia</taxon>
        <taxon>Lophotrochozoa</taxon>
        <taxon>Annelida</taxon>
        <taxon>Polychaeta</taxon>
        <taxon>Sedentaria</taxon>
        <taxon>Canalipalpata</taxon>
        <taxon>Sabellida</taxon>
        <taxon>Oweniida</taxon>
        <taxon>Oweniidae</taxon>
        <taxon>Owenia</taxon>
    </lineage>
</organism>
<proteinExistence type="predicted"/>
<feature type="domain" description="Ig-like" evidence="11">
    <location>
        <begin position="385"/>
        <end position="471"/>
    </location>
</feature>
<dbReference type="PROSITE" id="PS50835">
    <property type="entry name" value="IG_LIKE"/>
    <property type="match status" value="5"/>
</dbReference>
<feature type="domain" description="Ig-like" evidence="11">
    <location>
        <begin position="197"/>
        <end position="281"/>
    </location>
</feature>
<dbReference type="SMART" id="SM00408">
    <property type="entry name" value="IGc2"/>
    <property type="match status" value="5"/>
</dbReference>
<feature type="compositionally biased region" description="Pro residues" evidence="9">
    <location>
        <begin position="1044"/>
        <end position="1054"/>
    </location>
</feature>
<dbReference type="FunFam" id="2.60.40.10:FF:002430">
    <property type="entry name" value="Uncharacterized protein"/>
    <property type="match status" value="1"/>
</dbReference>
<evidence type="ECO:0000259" key="11">
    <source>
        <dbReference type="PROSITE" id="PS50835"/>
    </source>
</evidence>
<dbReference type="Gene3D" id="2.60.40.10">
    <property type="entry name" value="Immunoglobulins"/>
    <property type="match status" value="8"/>
</dbReference>
<evidence type="ECO:0008006" key="15">
    <source>
        <dbReference type="Google" id="ProtNLM"/>
    </source>
</evidence>
<feature type="domain" description="Ig-like" evidence="11">
    <location>
        <begin position="105"/>
        <end position="192"/>
    </location>
</feature>
<evidence type="ECO:0000256" key="2">
    <source>
        <dbReference type="ARBA" id="ARBA00022692"/>
    </source>
</evidence>
<evidence type="ECO:0000256" key="1">
    <source>
        <dbReference type="ARBA" id="ARBA00004167"/>
    </source>
</evidence>
<keyword evidence="4" id="KW-0677">Repeat</keyword>
<evidence type="ECO:0000256" key="3">
    <source>
        <dbReference type="ARBA" id="ARBA00022729"/>
    </source>
</evidence>
<dbReference type="PANTHER" id="PTHR12231">
    <property type="entry name" value="CTX-RELATED TYPE I TRANSMEMBRANE PROTEIN"/>
    <property type="match status" value="1"/>
</dbReference>
<keyword evidence="14" id="KW-1185">Reference proteome</keyword>
<dbReference type="FunFam" id="2.60.40.10:FF:000053">
    <property type="entry name" value="Roundabout guidance receptor 1"/>
    <property type="match status" value="1"/>
</dbReference>
<evidence type="ECO:0000256" key="10">
    <source>
        <dbReference type="SAM" id="Phobius"/>
    </source>
</evidence>
<comment type="subcellular location">
    <subcellularLocation>
        <location evidence="1">Membrane</location>
        <topology evidence="1">Single-pass membrane protein</topology>
    </subcellularLocation>
</comment>
<dbReference type="GO" id="GO:0007399">
    <property type="term" value="P:nervous system development"/>
    <property type="evidence" value="ECO:0007669"/>
    <property type="project" value="UniProtKB-ARBA"/>
</dbReference>
<feature type="compositionally biased region" description="Polar residues" evidence="9">
    <location>
        <begin position="1093"/>
        <end position="1106"/>
    </location>
</feature>
<dbReference type="InterPro" id="IPR036116">
    <property type="entry name" value="FN3_sf"/>
</dbReference>
<dbReference type="CDD" id="cd00063">
    <property type="entry name" value="FN3"/>
    <property type="match status" value="3"/>
</dbReference>
<dbReference type="InterPro" id="IPR013098">
    <property type="entry name" value="Ig_I-set"/>
</dbReference>
<feature type="non-terminal residue" evidence="13">
    <location>
        <position position="1"/>
    </location>
</feature>
<feature type="non-terminal residue" evidence="13">
    <location>
        <position position="1295"/>
    </location>
</feature>
<comment type="caution">
    <text evidence="13">The sequence shown here is derived from an EMBL/GenBank/DDBJ whole genome shotgun (WGS) entry which is preliminary data.</text>
</comment>
<dbReference type="FunFam" id="2.60.40.10:FF:000026">
    <property type="entry name" value="roundabout homolog 2 isoform X1"/>
    <property type="match status" value="1"/>
</dbReference>
<dbReference type="Pfam" id="PF13927">
    <property type="entry name" value="Ig_3"/>
    <property type="match status" value="1"/>
</dbReference>
<keyword evidence="3" id="KW-0732">Signal</keyword>
<dbReference type="Pfam" id="PF07679">
    <property type="entry name" value="I-set"/>
    <property type="match status" value="4"/>
</dbReference>
<feature type="compositionally biased region" description="Polar residues" evidence="9">
    <location>
        <begin position="1248"/>
        <end position="1259"/>
    </location>
</feature>
<evidence type="ECO:0000256" key="5">
    <source>
        <dbReference type="ARBA" id="ARBA00022989"/>
    </source>
</evidence>
<dbReference type="SUPFAM" id="SSF49265">
    <property type="entry name" value="Fibronectin type III"/>
    <property type="match status" value="2"/>
</dbReference>
<dbReference type="SMART" id="SM00406">
    <property type="entry name" value="IGv"/>
    <property type="match status" value="4"/>
</dbReference>
<dbReference type="InterPro" id="IPR003599">
    <property type="entry name" value="Ig_sub"/>
</dbReference>
<name>A0A8S4Q247_OWEFU</name>
<accession>A0A8S4Q247</accession>
<evidence type="ECO:0000313" key="13">
    <source>
        <dbReference type="EMBL" id="CAH1797830.1"/>
    </source>
</evidence>
<feature type="compositionally biased region" description="Polar residues" evidence="9">
    <location>
        <begin position="898"/>
        <end position="916"/>
    </location>
</feature>
<keyword evidence="2 10" id="KW-0812">Transmembrane</keyword>
<evidence type="ECO:0000313" key="14">
    <source>
        <dbReference type="Proteomes" id="UP000749559"/>
    </source>
</evidence>
<evidence type="ECO:0000256" key="4">
    <source>
        <dbReference type="ARBA" id="ARBA00022737"/>
    </source>
</evidence>
<evidence type="ECO:0000256" key="6">
    <source>
        <dbReference type="ARBA" id="ARBA00023136"/>
    </source>
</evidence>
<dbReference type="InterPro" id="IPR013783">
    <property type="entry name" value="Ig-like_fold"/>
</dbReference>
<dbReference type="FunFam" id="2.60.40.10:FF:000008">
    <property type="entry name" value="roundabout homolog 2 isoform X2"/>
    <property type="match status" value="2"/>
</dbReference>
<dbReference type="InterPro" id="IPR003598">
    <property type="entry name" value="Ig_sub2"/>
</dbReference>
<feature type="compositionally biased region" description="Polar residues" evidence="9">
    <location>
        <begin position="1060"/>
        <end position="1069"/>
    </location>
</feature>
<keyword evidence="7" id="KW-1015">Disulfide bond</keyword>
<dbReference type="GO" id="GO:0016020">
    <property type="term" value="C:membrane"/>
    <property type="evidence" value="ECO:0007669"/>
    <property type="project" value="UniProtKB-SubCell"/>
</dbReference>
<feature type="domain" description="Fibronectin type-III" evidence="12">
    <location>
        <begin position="721"/>
        <end position="814"/>
    </location>
</feature>
<feature type="region of interest" description="Disordered" evidence="9">
    <location>
        <begin position="1248"/>
        <end position="1295"/>
    </location>
</feature>
<dbReference type="PANTHER" id="PTHR12231:SF253">
    <property type="entry name" value="DPR-INTERACTING PROTEIN ETA, ISOFORM B-RELATED"/>
    <property type="match status" value="1"/>
</dbReference>
<dbReference type="Pfam" id="PF00041">
    <property type="entry name" value="fn3"/>
    <property type="match status" value="2"/>
</dbReference>
<dbReference type="SMART" id="SM00060">
    <property type="entry name" value="FN3"/>
    <property type="match status" value="3"/>
</dbReference>
<evidence type="ECO:0000256" key="9">
    <source>
        <dbReference type="SAM" id="MobiDB-lite"/>
    </source>
</evidence>
<dbReference type="SUPFAM" id="SSF48726">
    <property type="entry name" value="Immunoglobulin"/>
    <property type="match status" value="5"/>
</dbReference>
<feature type="compositionally biased region" description="Polar residues" evidence="9">
    <location>
        <begin position="961"/>
        <end position="973"/>
    </location>
</feature>
<keyword evidence="6 10" id="KW-0472">Membrane</keyword>
<protein>
    <recommendedName>
        <fullName evidence="15">Roundabout</fullName>
    </recommendedName>
</protein>
<dbReference type="EMBL" id="CAIIXF020000010">
    <property type="protein sequence ID" value="CAH1797830.1"/>
    <property type="molecule type" value="Genomic_DNA"/>
</dbReference>
<feature type="domain" description="Ig-like" evidence="11">
    <location>
        <begin position="286"/>
        <end position="376"/>
    </location>
</feature>
<dbReference type="InterPro" id="IPR007110">
    <property type="entry name" value="Ig-like_dom"/>
</dbReference>
<dbReference type="PROSITE" id="PS50853">
    <property type="entry name" value="FN3"/>
    <property type="match status" value="3"/>
</dbReference>
<dbReference type="InterPro" id="IPR013106">
    <property type="entry name" value="Ig_V-set"/>
</dbReference>
<dbReference type="InterPro" id="IPR003961">
    <property type="entry name" value="FN3_dom"/>
</dbReference>
<evidence type="ECO:0000259" key="12">
    <source>
        <dbReference type="PROSITE" id="PS50853"/>
    </source>
</evidence>